<proteinExistence type="predicted"/>
<name>A0A6I6MJI7_9CAUL</name>
<evidence type="ECO:0000313" key="2">
    <source>
        <dbReference type="Proteomes" id="UP000431269"/>
    </source>
</evidence>
<dbReference type="KEGG" id="tsv:DSM104635_00012"/>
<reference evidence="2" key="1">
    <citation type="submission" date="2019-12" db="EMBL/GenBank/DDBJ databases">
        <title>Complete genome of Terracaulis silvestris 0127_4.</title>
        <authorList>
            <person name="Vieira S."/>
            <person name="Riedel T."/>
            <person name="Sproer C."/>
            <person name="Pascual J."/>
            <person name="Boedeker C."/>
            <person name="Overmann J."/>
        </authorList>
    </citation>
    <scope>NUCLEOTIDE SEQUENCE [LARGE SCALE GENOMIC DNA]</scope>
    <source>
        <strain evidence="2">0127_4</strain>
    </source>
</reference>
<accession>A0A6I6MJI7</accession>
<sequence length="65" mass="7062">MALIVVRDVKADRERIINTDYIFHCYEEEGGVRINYSQGVSGRDSVTIAGGLDSFAKTVGALKVG</sequence>
<dbReference type="RefSeq" id="WP_158764223.1">
    <property type="nucleotide sequence ID" value="NZ_CP047045.1"/>
</dbReference>
<keyword evidence="2" id="KW-1185">Reference proteome</keyword>
<dbReference type="Proteomes" id="UP000431269">
    <property type="component" value="Chromosome"/>
</dbReference>
<protein>
    <submittedName>
        <fullName evidence="1">Uncharacterized protein</fullName>
    </submittedName>
</protein>
<dbReference type="AlphaFoldDB" id="A0A6I6MJI7"/>
<organism evidence="1 2">
    <name type="scientific">Terricaulis silvestris</name>
    <dbReference type="NCBI Taxonomy" id="2686094"/>
    <lineage>
        <taxon>Bacteria</taxon>
        <taxon>Pseudomonadati</taxon>
        <taxon>Pseudomonadota</taxon>
        <taxon>Alphaproteobacteria</taxon>
        <taxon>Caulobacterales</taxon>
        <taxon>Caulobacteraceae</taxon>
        <taxon>Terricaulis</taxon>
    </lineage>
</organism>
<gene>
    <name evidence="1" type="ORF">DSM104635_00012</name>
</gene>
<dbReference type="EMBL" id="CP047045">
    <property type="protein sequence ID" value="QGZ93206.1"/>
    <property type="molecule type" value="Genomic_DNA"/>
</dbReference>
<evidence type="ECO:0000313" key="1">
    <source>
        <dbReference type="EMBL" id="QGZ93206.1"/>
    </source>
</evidence>